<organism evidence="3 4">
    <name type="scientific">Cylindrobasidium torrendii FP15055 ss-10</name>
    <dbReference type="NCBI Taxonomy" id="1314674"/>
    <lineage>
        <taxon>Eukaryota</taxon>
        <taxon>Fungi</taxon>
        <taxon>Dikarya</taxon>
        <taxon>Basidiomycota</taxon>
        <taxon>Agaricomycotina</taxon>
        <taxon>Agaricomycetes</taxon>
        <taxon>Agaricomycetidae</taxon>
        <taxon>Agaricales</taxon>
        <taxon>Marasmiineae</taxon>
        <taxon>Physalacriaceae</taxon>
        <taxon>Cylindrobasidium</taxon>
    </lineage>
</organism>
<dbReference type="GO" id="GO:0030414">
    <property type="term" value="F:peptidase inhibitor activity"/>
    <property type="evidence" value="ECO:0007669"/>
    <property type="project" value="TreeGrafter"/>
</dbReference>
<evidence type="ECO:0000313" key="3">
    <source>
        <dbReference type="EMBL" id="KIY70324.1"/>
    </source>
</evidence>
<dbReference type="GO" id="GO:0046578">
    <property type="term" value="P:regulation of Ras protein signal transduction"/>
    <property type="evidence" value="ECO:0007669"/>
    <property type="project" value="TreeGrafter"/>
</dbReference>
<sequence length="200" mass="22069">MSADPLTGVVDALKHASIIPDVVPDDFAPTVLFSIIFPNGKEVLTGQEWTVEDSLEEPNINFTPMQNTGSDDEPSYTLVMTDPDAPSRAEPIYREFRHWVITGLKAPALTSSETANPLATKPKASTTPYRPPGPRPKSGWHRYTFLLFQEPSGGFTIPQGAPEYGAELEQRRSWKAVDFGKQYGLTLVGATYFLVHSKDD</sequence>
<comment type="similarity">
    <text evidence="1">Belongs to the phosphatidylethanolamine-binding protein family.</text>
</comment>
<dbReference type="InterPro" id="IPR008914">
    <property type="entry name" value="PEBP"/>
</dbReference>
<keyword evidence="4" id="KW-1185">Reference proteome</keyword>
<dbReference type="InterPro" id="IPR035810">
    <property type="entry name" value="PEBP_euk"/>
</dbReference>
<dbReference type="Pfam" id="PF01161">
    <property type="entry name" value="PBP"/>
    <property type="match status" value="1"/>
</dbReference>
<evidence type="ECO:0000256" key="1">
    <source>
        <dbReference type="ARBA" id="ARBA00007091"/>
    </source>
</evidence>
<dbReference type="EMBL" id="KN880470">
    <property type="protein sequence ID" value="KIY70324.1"/>
    <property type="molecule type" value="Genomic_DNA"/>
</dbReference>
<dbReference type="CDD" id="cd00866">
    <property type="entry name" value="PEBP_euk"/>
    <property type="match status" value="1"/>
</dbReference>
<dbReference type="PROSITE" id="PS01220">
    <property type="entry name" value="PBP"/>
    <property type="match status" value="1"/>
</dbReference>
<dbReference type="InterPro" id="IPR001858">
    <property type="entry name" value="Phosphatidylethanolamine-bd_CS"/>
</dbReference>
<evidence type="ECO:0000313" key="4">
    <source>
        <dbReference type="Proteomes" id="UP000054007"/>
    </source>
</evidence>
<dbReference type="GO" id="GO:0005543">
    <property type="term" value="F:phospholipid binding"/>
    <property type="evidence" value="ECO:0007669"/>
    <property type="project" value="TreeGrafter"/>
</dbReference>
<evidence type="ECO:0000256" key="2">
    <source>
        <dbReference type="SAM" id="MobiDB-lite"/>
    </source>
</evidence>
<dbReference type="PANTHER" id="PTHR11362:SF148">
    <property type="entry name" value="CARBOXYPEPTIDASE Y INHIBITOR"/>
    <property type="match status" value="1"/>
</dbReference>
<dbReference type="OrthoDB" id="2506647at2759"/>
<dbReference type="Proteomes" id="UP000054007">
    <property type="component" value="Unassembled WGS sequence"/>
</dbReference>
<accession>A0A0D7BJP2</accession>
<feature type="compositionally biased region" description="Polar residues" evidence="2">
    <location>
        <begin position="112"/>
        <end position="128"/>
    </location>
</feature>
<proteinExistence type="inferred from homology"/>
<dbReference type="SUPFAM" id="SSF49777">
    <property type="entry name" value="PEBP-like"/>
    <property type="match status" value="1"/>
</dbReference>
<name>A0A0D7BJP2_9AGAR</name>
<gene>
    <name evidence="3" type="ORF">CYLTODRAFT_392328</name>
</gene>
<dbReference type="InterPro" id="IPR036610">
    <property type="entry name" value="PEBP-like_sf"/>
</dbReference>
<dbReference type="GO" id="GO:0030162">
    <property type="term" value="P:regulation of proteolysis"/>
    <property type="evidence" value="ECO:0007669"/>
    <property type="project" value="TreeGrafter"/>
</dbReference>
<dbReference type="STRING" id="1314674.A0A0D7BJP2"/>
<reference evidence="3 4" key="1">
    <citation type="journal article" date="2015" name="Fungal Genet. Biol.">
        <title>Evolution of novel wood decay mechanisms in Agaricales revealed by the genome sequences of Fistulina hepatica and Cylindrobasidium torrendii.</title>
        <authorList>
            <person name="Floudas D."/>
            <person name="Held B.W."/>
            <person name="Riley R."/>
            <person name="Nagy L.G."/>
            <person name="Koehler G."/>
            <person name="Ransdell A.S."/>
            <person name="Younus H."/>
            <person name="Chow J."/>
            <person name="Chiniquy J."/>
            <person name="Lipzen A."/>
            <person name="Tritt A."/>
            <person name="Sun H."/>
            <person name="Haridas S."/>
            <person name="LaButti K."/>
            <person name="Ohm R.A."/>
            <person name="Kues U."/>
            <person name="Blanchette R.A."/>
            <person name="Grigoriev I.V."/>
            <person name="Minto R.E."/>
            <person name="Hibbett D.S."/>
        </authorList>
    </citation>
    <scope>NUCLEOTIDE SEQUENCE [LARGE SCALE GENOMIC DNA]</scope>
    <source>
        <strain evidence="3 4">FP15055 ss-10</strain>
    </source>
</reference>
<dbReference type="AlphaFoldDB" id="A0A0D7BJP2"/>
<feature type="region of interest" description="Disordered" evidence="2">
    <location>
        <begin position="112"/>
        <end position="137"/>
    </location>
</feature>
<dbReference type="Gene3D" id="3.90.280.10">
    <property type="entry name" value="PEBP-like"/>
    <property type="match status" value="1"/>
</dbReference>
<protein>
    <submittedName>
        <fullName evidence="3">PEBP-like protein</fullName>
    </submittedName>
</protein>
<dbReference type="PANTHER" id="PTHR11362">
    <property type="entry name" value="PHOSPHATIDYLETHANOLAMINE-BINDING PROTEIN"/>
    <property type="match status" value="1"/>
</dbReference>